<proteinExistence type="predicted"/>
<sequence>MDGVYKRLQLLKMAPVCKPRPSHPGQLRQERESDTSGEGTVRTTHTCRHFIRHTYTHGGGVGPLGRRFPSDLADSQRWGFLNKGQTGP</sequence>
<evidence type="ECO:0000256" key="1">
    <source>
        <dbReference type="SAM" id="MobiDB-lite"/>
    </source>
</evidence>
<feature type="compositionally biased region" description="Basic residues" evidence="1">
    <location>
        <begin position="45"/>
        <end position="55"/>
    </location>
</feature>
<dbReference type="EMBL" id="KE161843">
    <property type="protein sequence ID" value="EPQ05644.1"/>
    <property type="molecule type" value="Genomic_DNA"/>
</dbReference>
<gene>
    <name evidence="2" type="ORF">D623_10002632</name>
</gene>
<evidence type="ECO:0000313" key="2">
    <source>
        <dbReference type="EMBL" id="EPQ05644.1"/>
    </source>
</evidence>
<protein>
    <submittedName>
        <fullName evidence="2">Uncharacterized protein</fullName>
    </submittedName>
</protein>
<feature type="region of interest" description="Disordered" evidence="1">
    <location>
        <begin position="15"/>
        <end position="88"/>
    </location>
</feature>
<organism evidence="2 3">
    <name type="scientific">Myotis brandtii</name>
    <name type="common">Brandt's bat</name>
    <dbReference type="NCBI Taxonomy" id="109478"/>
    <lineage>
        <taxon>Eukaryota</taxon>
        <taxon>Metazoa</taxon>
        <taxon>Chordata</taxon>
        <taxon>Craniata</taxon>
        <taxon>Vertebrata</taxon>
        <taxon>Euteleostomi</taxon>
        <taxon>Mammalia</taxon>
        <taxon>Eutheria</taxon>
        <taxon>Laurasiatheria</taxon>
        <taxon>Chiroptera</taxon>
        <taxon>Yangochiroptera</taxon>
        <taxon>Vespertilionidae</taxon>
        <taxon>Myotis</taxon>
    </lineage>
</organism>
<keyword evidence="3" id="KW-1185">Reference proteome</keyword>
<evidence type="ECO:0000313" key="3">
    <source>
        <dbReference type="Proteomes" id="UP000052978"/>
    </source>
</evidence>
<name>S7MMX3_MYOBR</name>
<dbReference type="AlphaFoldDB" id="S7MMX3"/>
<accession>S7MMX3</accession>
<dbReference type="Proteomes" id="UP000052978">
    <property type="component" value="Unassembled WGS sequence"/>
</dbReference>
<reference evidence="2 3" key="1">
    <citation type="journal article" date="2013" name="Nat. Commun.">
        <title>Genome analysis reveals insights into physiology and longevity of the Brandt's bat Myotis brandtii.</title>
        <authorList>
            <person name="Seim I."/>
            <person name="Fang X."/>
            <person name="Xiong Z."/>
            <person name="Lobanov A.V."/>
            <person name="Huang Z."/>
            <person name="Ma S."/>
            <person name="Feng Y."/>
            <person name="Turanov A.A."/>
            <person name="Zhu Y."/>
            <person name="Lenz T.L."/>
            <person name="Gerashchenko M.V."/>
            <person name="Fan D."/>
            <person name="Hee Yim S."/>
            <person name="Yao X."/>
            <person name="Jordan D."/>
            <person name="Xiong Y."/>
            <person name="Ma Y."/>
            <person name="Lyapunov A.N."/>
            <person name="Chen G."/>
            <person name="Kulakova O.I."/>
            <person name="Sun Y."/>
            <person name="Lee S.G."/>
            <person name="Bronson R.T."/>
            <person name="Moskalev A.A."/>
            <person name="Sunyaev S.R."/>
            <person name="Zhang G."/>
            <person name="Krogh A."/>
            <person name="Wang J."/>
            <person name="Gladyshev V.N."/>
        </authorList>
    </citation>
    <scope>NUCLEOTIDE SEQUENCE [LARGE SCALE GENOMIC DNA]</scope>
</reference>